<dbReference type="GO" id="GO:0047408">
    <property type="term" value="F:alkenylglycerophosphocholine hydrolase activity"/>
    <property type="evidence" value="ECO:0007669"/>
    <property type="project" value="UniProtKB-EC"/>
</dbReference>
<dbReference type="EC" id="3.3.2.2" evidence="6"/>
<keyword evidence="5 9" id="KW-0472">Membrane</keyword>
<evidence type="ECO:0000256" key="5">
    <source>
        <dbReference type="ARBA" id="ARBA00023136"/>
    </source>
</evidence>
<feature type="transmembrane region" description="Helical" evidence="9">
    <location>
        <begin position="216"/>
        <end position="236"/>
    </location>
</feature>
<dbReference type="EMBL" id="JAKKPZ010000045">
    <property type="protein sequence ID" value="KAI1706836.1"/>
    <property type="molecule type" value="Genomic_DNA"/>
</dbReference>
<evidence type="ECO:0000256" key="9">
    <source>
        <dbReference type="SAM" id="Phobius"/>
    </source>
</evidence>
<sequence length="262" mass="29229">MLRCRRIPLFPNSSRMTSKSAPLAVYVFLIVLFYNKTDGFQKTAGVFNYCFFKSIPVFALSALVYFEHGGLKGANRTSHALGLFFGACGDFIISFHQHGLVTGAVAFALGHLAYMGTFALQLHKVSGELATVCLLYALFVNHYFLMPQFWFHPISTLILMGYSLILGTALVISGSLYFRGTKAQTPRQMNNLLRFLGYALFFLSDSMLLLDHAGQPLPYPAVLILCTYYASQYFILMGSVHSEEILESPTYLKNRAMAKASM</sequence>
<feature type="transmembrane region" description="Helical" evidence="9">
    <location>
        <begin position="192"/>
        <end position="210"/>
    </location>
</feature>
<evidence type="ECO:0000256" key="2">
    <source>
        <dbReference type="ARBA" id="ARBA00007375"/>
    </source>
</evidence>
<dbReference type="AlphaFoldDB" id="A0AAD4QX27"/>
<dbReference type="Pfam" id="PF07947">
    <property type="entry name" value="YhhN"/>
    <property type="match status" value="1"/>
</dbReference>
<feature type="transmembrane region" description="Helical" evidence="9">
    <location>
        <begin position="16"/>
        <end position="34"/>
    </location>
</feature>
<keyword evidence="4 9" id="KW-1133">Transmembrane helix</keyword>
<feature type="transmembrane region" description="Helical" evidence="9">
    <location>
        <begin position="129"/>
        <end position="151"/>
    </location>
</feature>
<comment type="similarity">
    <text evidence="2">Belongs to the TMEM86 family.</text>
</comment>
<evidence type="ECO:0000256" key="1">
    <source>
        <dbReference type="ARBA" id="ARBA00004141"/>
    </source>
</evidence>
<comment type="catalytic activity">
    <reaction evidence="7">
        <text>a 1-O-(1Z-alkenyl)-sn-glycero-3-phosphoethanolamine + H2O = a 2,3-saturated aldehyde + sn-glycero-3-phosphoethanolamine</text>
        <dbReference type="Rhea" id="RHEA:16905"/>
        <dbReference type="ChEBI" id="CHEBI:15377"/>
        <dbReference type="ChEBI" id="CHEBI:73359"/>
        <dbReference type="ChEBI" id="CHEBI:77288"/>
        <dbReference type="ChEBI" id="CHEBI:143890"/>
        <dbReference type="EC" id="3.3.2.2"/>
    </reaction>
</comment>
<dbReference type="InterPro" id="IPR012506">
    <property type="entry name" value="TMEM86B-like"/>
</dbReference>
<dbReference type="Proteomes" id="UP001201812">
    <property type="component" value="Unassembled WGS sequence"/>
</dbReference>
<dbReference type="PANTHER" id="PTHR31885:SF6">
    <property type="entry name" value="GH04784P"/>
    <property type="match status" value="1"/>
</dbReference>
<evidence type="ECO:0000256" key="4">
    <source>
        <dbReference type="ARBA" id="ARBA00022989"/>
    </source>
</evidence>
<name>A0AAD4QX27_9BILA</name>
<reference evidence="10" key="1">
    <citation type="submission" date="2022-01" db="EMBL/GenBank/DDBJ databases">
        <title>Genome Sequence Resource for Two Populations of Ditylenchus destructor, the Migratory Endoparasitic Phytonematode.</title>
        <authorList>
            <person name="Zhang H."/>
            <person name="Lin R."/>
            <person name="Xie B."/>
        </authorList>
    </citation>
    <scope>NUCLEOTIDE SEQUENCE</scope>
    <source>
        <strain evidence="10">BazhouSP</strain>
    </source>
</reference>
<proteinExistence type="inferred from homology"/>
<evidence type="ECO:0000256" key="6">
    <source>
        <dbReference type="ARBA" id="ARBA00035673"/>
    </source>
</evidence>
<comment type="caution">
    <text evidence="10">The sequence shown here is derived from an EMBL/GenBank/DDBJ whole genome shotgun (WGS) entry which is preliminary data.</text>
</comment>
<feature type="transmembrane region" description="Helical" evidence="9">
    <location>
        <begin position="78"/>
        <end position="95"/>
    </location>
</feature>
<feature type="transmembrane region" description="Helical" evidence="9">
    <location>
        <begin position="46"/>
        <end position="66"/>
    </location>
</feature>
<evidence type="ECO:0000313" key="11">
    <source>
        <dbReference type="Proteomes" id="UP001201812"/>
    </source>
</evidence>
<keyword evidence="3 9" id="KW-0812">Transmembrane</keyword>
<comment type="subcellular location">
    <subcellularLocation>
        <location evidence="1">Membrane</location>
        <topology evidence="1">Multi-pass membrane protein</topology>
    </subcellularLocation>
</comment>
<feature type="transmembrane region" description="Helical" evidence="9">
    <location>
        <begin position="101"/>
        <end position="122"/>
    </location>
</feature>
<organism evidence="10 11">
    <name type="scientific">Ditylenchus destructor</name>
    <dbReference type="NCBI Taxonomy" id="166010"/>
    <lineage>
        <taxon>Eukaryota</taxon>
        <taxon>Metazoa</taxon>
        <taxon>Ecdysozoa</taxon>
        <taxon>Nematoda</taxon>
        <taxon>Chromadorea</taxon>
        <taxon>Rhabditida</taxon>
        <taxon>Tylenchina</taxon>
        <taxon>Tylenchomorpha</taxon>
        <taxon>Sphaerularioidea</taxon>
        <taxon>Anguinidae</taxon>
        <taxon>Anguininae</taxon>
        <taxon>Ditylenchus</taxon>
    </lineage>
</organism>
<accession>A0AAD4QX27</accession>
<evidence type="ECO:0000256" key="7">
    <source>
        <dbReference type="ARBA" id="ARBA00049458"/>
    </source>
</evidence>
<feature type="transmembrane region" description="Helical" evidence="9">
    <location>
        <begin position="157"/>
        <end position="180"/>
    </location>
</feature>
<evidence type="ECO:0000256" key="3">
    <source>
        <dbReference type="ARBA" id="ARBA00022692"/>
    </source>
</evidence>
<dbReference type="GO" id="GO:0016020">
    <property type="term" value="C:membrane"/>
    <property type="evidence" value="ECO:0007669"/>
    <property type="project" value="UniProtKB-SubCell"/>
</dbReference>
<protein>
    <recommendedName>
        <fullName evidence="6">lysoplasmalogenase</fullName>
        <ecNumber evidence="6">3.3.2.2</ecNumber>
    </recommendedName>
</protein>
<keyword evidence="11" id="KW-1185">Reference proteome</keyword>
<evidence type="ECO:0000313" key="10">
    <source>
        <dbReference type="EMBL" id="KAI1706836.1"/>
    </source>
</evidence>
<comment type="catalytic activity">
    <reaction evidence="8">
        <text>a 1-O-(1Z-alkenyl)-sn-glycero-3-phosphocholine + H2O = a 2,3-saturated aldehyde + sn-glycerol 3-phosphocholine</text>
        <dbReference type="Rhea" id="RHEA:22544"/>
        <dbReference type="ChEBI" id="CHEBI:15377"/>
        <dbReference type="ChEBI" id="CHEBI:16870"/>
        <dbReference type="ChEBI" id="CHEBI:73359"/>
        <dbReference type="ChEBI" id="CHEBI:77287"/>
        <dbReference type="EC" id="3.3.2.2"/>
    </reaction>
</comment>
<dbReference type="PANTHER" id="PTHR31885">
    <property type="entry name" value="GH04784P"/>
    <property type="match status" value="1"/>
</dbReference>
<gene>
    <name evidence="10" type="ORF">DdX_12830</name>
</gene>
<evidence type="ECO:0000256" key="8">
    <source>
        <dbReference type="ARBA" id="ARBA00049560"/>
    </source>
</evidence>